<dbReference type="SMART" id="SM00829">
    <property type="entry name" value="PKS_ER"/>
    <property type="match status" value="1"/>
</dbReference>
<reference evidence="7" key="1">
    <citation type="submission" date="2022-10" db="EMBL/GenBank/DDBJ databases">
        <title>Rhodococcus sp.75.</title>
        <authorList>
            <person name="Sun M."/>
        </authorList>
    </citation>
    <scope>NUCLEOTIDE SEQUENCE</scope>
    <source>
        <strain evidence="7">75</strain>
    </source>
</reference>
<sequence length="327" mass="33160">MKALVVRAFGEQPGVETVADPTPAPDGAVVAVAATGVCRSDWHAWRGHDAGVVLPLVPGHELAGTVVAVGARVDPRWVGRRVTTPFVCACGTCPACRAGEQQVCERQEQPGFTHDGSYAELVGLRHAEVNLVELPEEVGFDVGALLGCRVATAWRAVHHRGRVRAGETVVVHGCGGLGLAAVAVAAGAGAHVIAVDPSAGARTLAEQVGAAQALPTADDLHGAHVSLDCAGLAVSAAASIRCLGVRGRHVQVGLLPGGAVLPVDVVVARELDVLGSHGAPAHAYPGLLAALPSLGLERLVTRRAGLDDAAQALADVGREPGITVLVP</sequence>
<dbReference type="InterPro" id="IPR002328">
    <property type="entry name" value="ADH_Zn_CS"/>
</dbReference>
<dbReference type="InterPro" id="IPR050129">
    <property type="entry name" value="Zn_alcohol_dh"/>
</dbReference>
<dbReference type="InterPro" id="IPR011032">
    <property type="entry name" value="GroES-like_sf"/>
</dbReference>
<gene>
    <name evidence="7" type="ORF">RHODO2019_13840</name>
</gene>
<dbReference type="SUPFAM" id="SSF51735">
    <property type="entry name" value="NAD(P)-binding Rossmann-fold domains"/>
    <property type="match status" value="1"/>
</dbReference>
<dbReference type="RefSeq" id="WP_265382336.1">
    <property type="nucleotide sequence ID" value="NZ_CP110615.1"/>
</dbReference>
<dbReference type="PROSITE" id="PS00059">
    <property type="entry name" value="ADH_ZINC"/>
    <property type="match status" value="1"/>
</dbReference>
<evidence type="ECO:0000313" key="8">
    <source>
        <dbReference type="Proteomes" id="UP001164965"/>
    </source>
</evidence>
<evidence type="ECO:0000313" key="7">
    <source>
        <dbReference type="EMBL" id="UZJ24229.1"/>
    </source>
</evidence>
<organism evidence="7 8">
    <name type="scientific">Rhodococcus antarcticus</name>
    <dbReference type="NCBI Taxonomy" id="2987751"/>
    <lineage>
        <taxon>Bacteria</taxon>
        <taxon>Bacillati</taxon>
        <taxon>Actinomycetota</taxon>
        <taxon>Actinomycetes</taxon>
        <taxon>Mycobacteriales</taxon>
        <taxon>Nocardiaceae</taxon>
        <taxon>Rhodococcus</taxon>
    </lineage>
</organism>
<evidence type="ECO:0000256" key="1">
    <source>
        <dbReference type="ARBA" id="ARBA00001947"/>
    </source>
</evidence>
<dbReference type="PANTHER" id="PTHR43401">
    <property type="entry name" value="L-THREONINE 3-DEHYDROGENASE"/>
    <property type="match status" value="1"/>
</dbReference>
<dbReference type="EMBL" id="CP110615">
    <property type="protein sequence ID" value="UZJ24229.1"/>
    <property type="molecule type" value="Genomic_DNA"/>
</dbReference>
<comment type="cofactor">
    <cofactor evidence="1 5">
        <name>Zn(2+)</name>
        <dbReference type="ChEBI" id="CHEBI:29105"/>
    </cofactor>
</comment>
<keyword evidence="8" id="KW-1185">Reference proteome</keyword>
<dbReference type="Pfam" id="PF08240">
    <property type="entry name" value="ADH_N"/>
    <property type="match status" value="1"/>
</dbReference>
<dbReference type="InterPro" id="IPR013149">
    <property type="entry name" value="ADH-like_C"/>
</dbReference>
<dbReference type="InterPro" id="IPR036291">
    <property type="entry name" value="NAD(P)-bd_dom_sf"/>
</dbReference>
<dbReference type="Gene3D" id="3.90.180.10">
    <property type="entry name" value="Medium-chain alcohol dehydrogenases, catalytic domain"/>
    <property type="match status" value="1"/>
</dbReference>
<accession>A0ABY6NYA9</accession>
<name>A0ABY6NYA9_9NOCA</name>
<dbReference type="PANTHER" id="PTHR43401:SF5">
    <property type="entry name" value="ALCOHOL DEHYDROGENASE-RELATED"/>
    <property type="match status" value="1"/>
</dbReference>
<dbReference type="InterPro" id="IPR020843">
    <property type="entry name" value="ER"/>
</dbReference>
<evidence type="ECO:0000256" key="5">
    <source>
        <dbReference type="RuleBase" id="RU361277"/>
    </source>
</evidence>
<dbReference type="InterPro" id="IPR013154">
    <property type="entry name" value="ADH-like_N"/>
</dbReference>
<evidence type="ECO:0000256" key="3">
    <source>
        <dbReference type="ARBA" id="ARBA00022833"/>
    </source>
</evidence>
<evidence type="ECO:0000256" key="4">
    <source>
        <dbReference type="ARBA" id="ARBA00023002"/>
    </source>
</evidence>
<keyword evidence="4" id="KW-0560">Oxidoreductase</keyword>
<dbReference type="Proteomes" id="UP001164965">
    <property type="component" value="Chromosome"/>
</dbReference>
<proteinExistence type="inferred from homology"/>
<comment type="similarity">
    <text evidence="5">Belongs to the zinc-containing alcohol dehydrogenase family.</text>
</comment>
<dbReference type="SUPFAM" id="SSF50129">
    <property type="entry name" value="GroES-like"/>
    <property type="match status" value="1"/>
</dbReference>
<dbReference type="Pfam" id="PF00107">
    <property type="entry name" value="ADH_zinc_N"/>
    <property type="match status" value="1"/>
</dbReference>
<evidence type="ECO:0000256" key="2">
    <source>
        <dbReference type="ARBA" id="ARBA00022723"/>
    </source>
</evidence>
<evidence type="ECO:0000259" key="6">
    <source>
        <dbReference type="SMART" id="SM00829"/>
    </source>
</evidence>
<keyword evidence="2 5" id="KW-0479">Metal-binding</keyword>
<protein>
    <submittedName>
        <fullName evidence="7">Alcohol dehydrogenase catalytic domain-containing protein</fullName>
    </submittedName>
</protein>
<keyword evidence="3 5" id="KW-0862">Zinc</keyword>
<feature type="domain" description="Enoyl reductase (ER)" evidence="6">
    <location>
        <begin position="10"/>
        <end position="325"/>
    </location>
</feature>